<keyword evidence="5" id="KW-1185">Reference proteome</keyword>
<proteinExistence type="predicted"/>
<dbReference type="SUPFAM" id="SSF103481">
    <property type="entry name" value="Multidrug resistance efflux transporter EmrE"/>
    <property type="match status" value="2"/>
</dbReference>
<dbReference type="PANTHER" id="PTHR22911">
    <property type="entry name" value="ACYL-MALONYL CONDENSING ENZYME-RELATED"/>
    <property type="match status" value="1"/>
</dbReference>
<evidence type="ECO:0000313" key="4">
    <source>
        <dbReference type="EMBL" id="OZI53817.1"/>
    </source>
</evidence>
<dbReference type="OrthoDB" id="8584557at2"/>
<organism evidence="4 5">
    <name type="scientific">Bordetella genomosp. 5</name>
    <dbReference type="NCBI Taxonomy" id="1395608"/>
    <lineage>
        <taxon>Bacteria</taxon>
        <taxon>Pseudomonadati</taxon>
        <taxon>Pseudomonadota</taxon>
        <taxon>Betaproteobacteria</taxon>
        <taxon>Burkholderiales</taxon>
        <taxon>Alcaligenaceae</taxon>
        <taxon>Bordetella</taxon>
    </lineage>
</organism>
<feature type="transmembrane region" description="Helical" evidence="2">
    <location>
        <begin position="175"/>
        <end position="196"/>
    </location>
</feature>
<sequence>MPPAQTGLAKPQGVATPGVATPGTATPTAAPTRTLLGIGLLVMSMWVLSGLDASGKWVMAAGVPLFILCWVRYVVHLVLVLGLVVPTRGWRIVRAKRPRDQLLRGGAMFLATLVFFTTLTYLPQAEATAINFLAPLIVLSIAPWVLKEPPRISRWVACGVAFVGVLIIIRPGGGLHPVGVMFGLLTACCFAAQFIATRRVATDDPYTTLIWSGAVGTLCLTLALPVTLPAALPVLRELSFGNWVLLISTGFWGALGHLLQIGAYRNAAASMLAPFVYLQIVSATAVGWLFWDHFPDGLTWLGIGIICASGIVIGVLEWRRGRRAQARATARA</sequence>
<feature type="compositionally biased region" description="Low complexity" evidence="1">
    <location>
        <begin position="13"/>
        <end position="26"/>
    </location>
</feature>
<name>A0A261TX33_9BORD</name>
<feature type="transmembrane region" description="Helical" evidence="2">
    <location>
        <begin position="128"/>
        <end position="145"/>
    </location>
</feature>
<feature type="transmembrane region" description="Helical" evidence="2">
    <location>
        <begin position="152"/>
        <end position="169"/>
    </location>
</feature>
<keyword evidence="2" id="KW-0812">Transmembrane</keyword>
<dbReference type="Proteomes" id="UP000216913">
    <property type="component" value="Unassembled WGS sequence"/>
</dbReference>
<feature type="transmembrane region" description="Helical" evidence="2">
    <location>
        <begin position="271"/>
        <end position="291"/>
    </location>
</feature>
<evidence type="ECO:0000313" key="5">
    <source>
        <dbReference type="Proteomes" id="UP000216913"/>
    </source>
</evidence>
<keyword evidence="2" id="KW-0472">Membrane</keyword>
<accession>A0A261TX33</accession>
<dbReference type="AlphaFoldDB" id="A0A261TX33"/>
<feature type="transmembrane region" description="Helical" evidence="2">
    <location>
        <begin position="57"/>
        <end position="81"/>
    </location>
</feature>
<evidence type="ECO:0000256" key="2">
    <source>
        <dbReference type="SAM" id="Phobius"/>
    </source>
</evidence>
<feature type="transmembrane region" description="Helical" evidence="2">
    <location>
        <begin position="102"/>
        <end position="122"/>
    </location>
</feature>
<dbReference type="PANTHER" id="PTHR22911:SF103">
    <property type="entry name" value="BLR2811 PROTEIN"/>
    <property type="match status" value="1"/>
</dbReference>
<gene>
    <name evidence="4" type="ORF">CAL25_07640</name>
</gene>
<dbReference type="Pfam" id="PF00892">
    <property type="entry name" value="EamA"/>
    <property type="match status" value="2"/>
</dbReference>
<feature type="region of interest" description="Disordered" evidence="1">
    <location>
        <begin position="1"/>
        <end position="26"/>
    </location>
</feature>
<evidence type="ECO:0000256" key="1">
    <source>
        <dbReference type="SAM" id="MobiDB-lite"/>
    </source>
</evidence>
<keyword evidence="2" id="KW-1133">Transmembrane helix</keyword>
<dbReference type="InterPro" id="IPR000620">
    <property type="entry name" value="EamA_dom"/>
</dbReference>
<feature type="transmembrane region" description="Helical" evidence="2">
    <location>
        <begin position="34"/>
        <end position="51"/>
    </location>
</feature>
<feature type="transmembrane region" description="Helical" evidence="2">
    <location>
        <begin position="240"/>
        <end position="259"/>
    </location>
</feature>
<feature type="transmembrane region" description="Helical" evidence="2">
    <location>
        <begin position="208"/>
        <end position="228"/>
    </location>
</feature>
<dbReference type="EMBL" id="NEVP01000004">
    <property type="protein sequence ID" value="OZI53817.1"/>
    <property type="molecule type" value="Genomic_DNA"/>
</dbReference>
<feature type="transmembrane region" description="Helical" evidence="2">
    <location>
        <begin position="297"/>
        <end position="318"/>
    </location>
</feature>
<reference evidence="4 5" key="1">
    <citation type="submission" date="2017-05" db="EMBL/GenBank/DDBJ databases">
        <title>Complete and WGS of Bordetella genogroups.</title>
        <authorList>
            <person name="Spilker T."/>
            <person name="LiPuma J."/>
        </authorList>
    </citation>
    <scope>NUCLEOTIDE SEQUENCE [LARGE SCALE GENOMIC DNA]</scope>
    <source>
        <strain evidence="4 5">AU10456</strain>
    </source>
</reference>
<dbReference type="RefSeq" id="WP_094799320.1">
    <property type="nucleotide sequence ID" value="NZ_NEVP01000004.1"/>
</dbReference>
<protein>
    <submittedName>
        <fullName evidence="4">EamA family transporter</fullName>
    </submittedName>
</protein>
<dbReference type="InterPro" id="IPR037185">
    <property type="entry name" value="EmrE-like"/>
</dbReference>
<feature type="domain" description="EamA" evidence="3">
    <location>
        <begin position="179"/>
        <end position="313"/>
    </location>
</feature>
<dbReference type="GO" id="GO:0016020">
    <property type="term" value="C:membrane"/>
    <property type="evidence" value="ECO:0007669"/>
    <property type="project" value="InterPro"/>
</dbReference>
<evidence type="ECO:0000259" key="3">
    <source>
        <dbReference type="Pfam" id="PF00892"/>
    </source>
</evidence>
<feature type="domain" description="EamA" evidence="3">
    <location>
        <begin position="37"/>
        <end position="169"/>
    </location>
</feature>
<comment type="caution">
    <text evidence="4">The sequence shown here is derived from an EMBL/GenBank/DDBJ whole genome shotgun (WGS) entry which is preliminary data.</text>
</comment>